<dbReference type="GO" id="GO:0046872">
    <property type="term" value="F:metal ion binding"/>
    <property type="evidence" value="ECO:0007669"/>
    <property type="project" value="UniProtKB-KW"/>
</dbReference>
<name>A0A9J6D4Q1_RHIMP</name>
<protein>
    <submittedName>
        <fullName evidence="6">Uncharacterized protein</fullName>
    </submittedName>
</protein>
<dbReference type="PROSITE" id="PS50007">
    <property type="entry name" value="PIPLC_X_DOMAIN"/>
    <property type="match status" value="1"/>
</dbReference>
<evidence type="ECO:0000313" key="7">
    <source>
        <dbReference type="Proteomes" id="UP000821866"/>
    </source>
</evidence>
<organism evidence="6 7">
    <name type="scientific">Rhipicephalus microplus</name>
    <name type="common">Cattle tick</name>
    <name type="synonym">Boophilus microplus</name>
    <dbReference type="NCBI Taxonomy" id="6941"/>
    <lineage>
        <taxon>Eukaryota</taxon>
        <taxon>Metazoa</taxon>
        <taxon>Ecdysozoa</taxon>
        <taxon>Arthropoda</taxon>
        <taxon>Chelicerata</taxon>
        <taxon>Arachnida</taxon>
        <taxon>Acari</taxon>
        <taxon>Parasitiformes</taxon>
        <taxon>Ixodida</taxon>
        <taxon>Ixodoidea</taxon>
        <taxon>Ixodidae</taxon>
        <taxon>Rhipicephalinae</taxon>
        <taxon>Rhipicephalus</taxon>
        <taxon>Boophilus</taxon>
    </lineage>
</organism>
<dbReference type="InterPro" id="IPR051057">
    <property type="entry name" value="PI-PLC_domain"/>
</dbReference>
<evidence type="ECO:0000256" key="5">
    <source>
        <dbReference type="ARBA" id="ARBA00023239"/>
    </source>
</evidence>
<reference evidence="6" key="2">
    <citation type="submission" date="2021-09" db="EMBL/GenBank/DDBJ databases">
        <authorList>
            <person name="Jia N."/>
            <person name="Wang J."/>
            <person name="Shi W."/>
            <person name="Du L."/>
            <person name="Sun Y."/>
            <person name="Zhan W."/>
            <person name="Jiang J."/>
            <person name="Wang Q."/>
            <person name="Zhang B."/>
            <person name="Ji P."/>
            <person name="Sakyi L.B."/>
            <person name="Cui X."/>
            <person name="Yuan T."/>
            <person name="Jiang B."/>
            <person name="Yang W."/>
            <person name="Lam T.T.-Y."/>
            <person name="Chang Q."/>
            <person name="Ding S."/>
            <person name="Wang X."/>
            <person name="Zhu J."/>
            <person name="Ruan X."/>
            <person name="Zhao L."/>
            <person name="Wei J."/>
            <person name="Que T."/>
            <person name="Du C."/>
            <person name="Cheng J."/>
            <person name="Dai P."/>
            <person name="Han X."/>
            <person name="Huang E."/>
            <person name="Gao Y."/>
            <person name="Liu J."/>
            <person name="Shao H."/>
            <person name="Ye R."/>
            <person name="Li L."/>
            <person name="Wei W."/>
            <person name="Wang X."/>
            <person name="Wang C."/>
            <person name="Huo Q."/>
            <person name="Li W."/>
            <person name="Guo W."/>
            <person name="Chen H."/>
            <person name="Chen S."/>
            <person name="Zhou L."/>
            <person name="Zhou L."/>
            <person name="Ni X."/>
            <person name="Tian J."/>
            <person name="Zhou Y."/>
            <person name="Sheng Y."/>
            <person name="Liu T."/>
            <person name="Pan Y."/>
            <person name="Xia L."/>
            <person name="Li J."/>
            <person name="Zhao F."/>
            <person name="Cao W."/>
        </authorList>
    </citation>
    <scope>NUCLEOTIDE SEQUENCE</scope>
    <source>
        <strain evidence="6">Rmic-2018</strain>
        <tissue evidence="6">Larvae</tissue>
    </source>
</reference>
<keyword evidence="2" id="KW-0479">Metal-binding</keyword>
<keyword evidence="4" id="KW-1015">Disulfide bond</keyword>
<dbReference type="Proteomes" id="UP000821866">
    <property type="component" value="Chromosome 9"/>
</dbReference>
<dbReference type="GO" id="GO:0006629">
    <property type="term" value="P:lipid metabolic process"/>
    <property type="evidence" value="ECO:0007669"/>
    <property type="project" value="InterPro"/>
</dbReference>
<dbReference type="Gene3D" id="3.20.20.190">
    <property type="entry name" value="Phosphatidylinositol (PI) phosphodiesterase"/>
    <property type="match status" value="1"/>
</dbReference>
<dbReference type="SUPFAM" id="SSF51695">
    <property type="entry name" value="PLC-like phosphodiesterases"/>
    <property type="match status" value="1"/>
</dbReference>
<keyword evidence="7" id="KW-1185">Reference proteome</keyword>
<comment type="catalytic activity">
    <reaction evidence="1">
        <text>an N-(acyl)-sphingosylphosphoethanolamine = an N-(acyl)-sphingosyl-1,3-cyclic phosphate + ethanolamine</text>
        <dbReference type="Rhea" id="RHEA:60648"/>
        <dbReference type="ChEBI" id="CHEBI:57603"/>
        <dbReference type="ChEBI" id="CHEBI:143891"/>
        <dbReference type="ChEBI" id="CHEBI:143892"/>
    </reaction>
</comment>
<reference evidence="6" key="1">
    <citation type="journal article" date="2020" name="Cell">
        <title>Large-Scale Comparative Analyses of Tick Genomes Elucidate Their Genetic Diversity and Vector Capacities.</title>
        <authorList>
            <consortium name="Tick Genome and Microbiome Consortium (TIGMIC)"/>
            <person name="Jia N."/>
            <person name="Wang J."/>
            <person name="Shi W."/>
            <person name="Du L."/>
            <person name="Sun Y."/>
            <person name="Zhan W."/>
            <person name="Jiang J.F."/>
            <person name="Wang Q."/>
            <person name="Zhang B."/>
            <person name="Ji P."/>
            <person name="Bell-Sakyi L."/>
            <person name="Cui X.M."/>
            <person name="Yuan T.T."/>
            <person name="Jiang B.G."/>
            <person name="Yang W.F."/>
            <person name="Lam T.T."/>
            <person name="Chang Q.C."/>
            <person name="Ding S.J."/>
            <person name="Wang X.J."/>
            <person name="Zhu J.G."/>
            <person name="Ruan X.D."/>
            <person name="Zhao L."/>
            <person name="Wei J.T."/>
            <person name="Ye R.Z."/>
            <person name="Que T.C."/>
            <person name="Du C.H."/>
            <person name="Zhou Y.H."/>
            <person name="Cheng J.X."/>
            <person name="Dai P.F."/>
            <person name="Guo W.B."/>
            <person name="Han X.H."/>
            <person name="Huang E.J."/>
            <person name="Li L.F."/>
            <person name="Wei W."/>
            <person name="Gao Y.C."/>
            <person name="Liu J.Z."/>
            <person name="Shao H.Z."/>
            <person name="Wang X."/>
            <person name="Wang C.C."/>
            <person name="Yang T.C."/>
            <person name="Huo Q.B."/>
            <person name="Li W."/>
            <person name="Chen H.Y."/>
            <person name="Chen S.E."/>
            <person name="Zhou L.G."/>
            <person name="Ni X.B."/>
            <person name="Tian J.H."/>
            <person name="Sheng Y."/>
            <person name="Liu T."/>
            <person name="Pan Y.S."/>
            <person name="Xia L.Y."/>
            <person name="Li J."/>
            <person name="Zhao F."/>
            <person name="Cao W.C."/>
        </authorList>
    </citation>
    <scope>NUCLEOTIDE SEQUENCE</scope>
    <source>
        <strain evidence="6">Rmic-2018</strain>
    </source>
</reference>
<dbReference type="AlphaFoldDB" id="A0A9J6D4Q1"/>
<sequence length="452" mass="51917">MVRLITWPRTGVSVSLPRTSGLHVLRNAKAREDDVESVVQEVRVRAIMKDVKMRTLRNAQRWGDEMRRTGIYITVSSYTGFWSYGHFEMNWFGIPEKHMRVAHAALTMRSPPEKRADVLSMVPITQPSGKYTTSVPAPTFNVSTLMKGKCLGYWAFVLEPWVPWSPVILYSSCFTPKPRWMRQNCCMLLTLNLLDLLIPGTHNSGMYQQGYAHPHEEYLYNQDQTVAQQLAYGIRSLDLRVQYSSGVFYVTHDRIRGWPTIEQVLLEVREFVQATGELVLLDFHRFTKGFDKESDNVTARRMELVKLIFTKLGDVALDNYAYFMKLIDLLDRCRNQTKPSGHVIVFYNYAGYTGKYQRFLSPGVHHKWPNAQSESALMQYLEKHACVHRSSSNPISIMAELTPSFPSLAIGNRRAAELINHQVTEYFRRAGPKCHGIIATDYFLGNGMIEEI</sequence>
<comment type="caution">
    <text evidence="6">The sequence shown here is derived from an EMBL/GenBank/DDBJ whole genome shotgun (WGS) entry which is preliminary data.</text>
</comment>
<dbReference type="EMBL" id="JABSTU010000011">
    <property type="protein sequence ID" value="KAH8009060.1"/>
    <property type="molecule type" value="Genomic_DNA"/>
</dbReference>
<evidence type="ECO:0000256" key="1">
    <source>
        <dbReference type="ARBA" id="ARBA00000110"/>
    </source>
</evidence>
<keyword evidence="5" id="KW-0456">Lyase</keyword>
<proteinExistence type="predicted"/>
<evidence type="ECO:0000256" key="4">
    <source>
        <dbReference type="ARBA" id="ARBA00023157"/>
    </source>
</evidence>
<dbReference type="GO" id="GO:0008081">
    <property type="term" value="F:phosphoric diester hydrolase activity"/>
    <property type="evidence" value="ECO:0007669"/>
    <property type="project" value="InterPro"/>
</dbReference>
<evidence type="ECO:0000256" key="2">
    <source>
        <dbReference type="ARBA" id="ARBA00022723"/>
    </source>
</evidence>
<dbReference type="InterPro" id="IPR017946">
    <property type="entry name" value="PLC-like_Pdiesterase_TIM-brl"/>
</dbReference>
<dbReference type="PANTHER" id="PTHR13593">
    <property type="match status" value="1"/>
</dbReference>
<gene>
    <name evidence="6" type="ORF">HPB51_010250</name>
</gene>
<evidence type="ECO:0000313" key="6">
    <source>
        <dbReference type="EMBL" id="KAH8009060.1"/>
    </source>
</evidence>
<keyword evidence="3" id="KW-0460">Magnesium</keyword>
<dbReference type="PANTHER" id="PTHR13593:SF103">
    <property type="entry name" value="RE10370P"/>
    <property type="match status" value="1"/>
</dbReference>
<dbReference type="VEuPathDB" id="VectorBase:LOC119177817"/>
<accession>A0A9J6D4Q1</accession>
<dbReference type="GO" id="GO:0016829">
    <property type="term" value="F:lyase activity"/>
    <property type="evidence" value="ECO:0007669"/>
    <property type="project" value="UniProtKB-KW"/>
</dbReference>
<evidence type="ECO:0000256" key="3">
    <source>
        <dbReference type="ARBA" id="ARBA00022842"/>
    </source>
</evidence>